<evidence type="ECO:0000313" key="1">
    <source>
        <dbReference type="EMBL" id="RGV32279.1"/>
    </source>
</evidence>
<dbReference type="EMBL" id="QRZA01000022">
    <property type="protein sequence ID" value="RGV32279.1"/>
    <property type="molecule type" value="Genomic_DNA"/>
</dbReference>
<evidence type="ECO:0000313" key="2">
    <source>
        <dbReference type="EMBL" id="RGY15216.1"/>
    </source>
</evidence>
<sequence length="508" mass="59786">MIFFFKSFLPLITFTKSNVMNRVNYCIRVVLLLVTVLLFNRLNAQEIRLKVINPKGEPQFGVYVVNPRNHYLLTSTDIEGECVIKTYKLHPSDSLQFQGMGYQTVKYSVNDLLRMKRLVLVPLAYELEETNVEKGISMKELLKRASSKLKKQAPGLEPICKYFGKALYEKITECEENVVEYRREYGYYFSSGDVKSRNTWDTDFRSYIVPFHVARSYNLTNDGKDTLKPTFITDEETRFDVGTRKIFTFMRSIQLFGPLFSDIRNYDIYPLESENSDYRFAFKTKSSAYPQRTRLTCKGTFTIDGNHHELKSMDFDYVDYQLLRQVLLSKHRKVNSPFSTKASLSFAYTPTKEYYIRSCTQETTWKDDLGENFIVLEQPSRSSPSANHLVEKEAFYCFNYQQVPARWQTARILSKIHLAQRYSMGTYEPQVFRELTPLLDNRKAIQDLNRYMDIEQQFELHSNRPYYEQYLIIGIKSNKIPRVDIHGKLTSNREDLFSLIKKFEQETE</sequence>
<dbReference type="AlphaFoldDB" id="A0A412WXC8"/>
<dbReference type="Proteomes" id="UP000286038">
    <property type="component" value="Unassembled WGS sequence"/>
</dbReference>
<evidence type="ECO:0000313" key="6">
    <source>
        <dbReference type="Proteomes" id="UP000286063"/>
    </source>
</evidence>
<comment type="caution">
    <text evidence="1">The sequence shown here is derived from an EMBL/GenBank/DDBJ whole genome shotgun (WGS) entry which is preliminary data.</text>
</comment>
<organism evidence="1 4">
    <name type="scientific">Butyricimonas virosa</name>
    <dbReference type="NCBI Taxonomy" id="544645"/>
    <lineage>
        <taxon>Bacteria</taxon>
        <taxon>Pseudomonadati</taxon>
        <taxon>Bacteroidota</taxon>
        <taxon>Bacteroidia</taxon>
        <taxon>Bacteroidales</taxon>
        <taxon>Odoribacteraceae</taxon>
        <taxon>Butyricimonas</taxon>
    </lineage>
</organism>
<dbReference type="STRING" id="1121130.GCA_000519105_01281"/>
<protein>
    <submittedName>
        <fullName evidence="1">Uncharacterized protein</fullName>
    </submittedName>
</protein>
<gene>
    <name evidence="1" type="ORF">DWW18_14515</name>
    <name evidence="3" type="ORF">DWZ68_07545</name>
    <name evidence="2" type="ORF">DXA50_13395</name>
</gene>
<evidence type="ECO:0000313" key="4">
    <source>
        <dbReference type="Proteomes" id="UP000283589"/>
    </source>
</evidence>
<dbReference type="EMBL" id="QSCR01000025">
    <property type="protein sequence ID" value="RGY15216.1"/>
    <property type="molecule type" value="Genomic_DNA"/>
</dbReference>
<reference evidence="4 5" key="1">
    <citation type="submission" date="2018-08" db="EMBL/GenBank/DDBJ databases">
        <title>A genome reference for cultivated species of the human gut microbiota.</title>
        <authorList>
            <person name="Zou Y."/>
            <person name="Xue W."/>
            <person name="Luo G."/>
        </authorList>
    </citation>
    <scope>NUCLEOTIDE SEQUENCE [LARGE SCALE GENOMIC DNA]</scope>
    <source>
        <strain evidence="1 4">AF14-49</strain>
        <strain evidence="3 5">AF34-33</strain>
        <strain evidence="2 6">OF02-7</strain>
    </source>
</reference>
<evidence type="ECO:0000313" key="3">
    <source>
        <dbReference type="EMBL" id="RHM44403.1"/>
    </source>
</evidence>
<proteinExistence type="predicted"/>
<dbReference type="EMBL" id="QRPV01000006">
    <property type="protein sequence ID" value="RHM44403.1"/>
    <property type="molecule type" value="Genomic_DNA"/>
</dbReference>
<dbReference type="Proteomes" id="UP000286063">
    <property type="component" value="Unassembled WGS sequence"/>
</dbReference>
<evidence type="ECO:0000313" key="5">
    <source>
        <dbReference type="Proteomes" id="UP000286038"/>
    </source>
</evidence>
<name>A0A412WXC8_9BACT</name>
<dbReference type="Proteomes" id="UP000283589">
    <property type="component" value="Unassembled WGS sequence"/>
</dbReference>
<accession>A0A412WXC8</accession>